<proteinExistence type="predicted"/>
<keyword evidence="2" id="KW-1185">Reference proteome</keyword>
<reference evidence="1 2" key="1">
    <citation type="submission" date="2021-06" db="EMBL/GenBank/DDBJ databases">
        <title>A haploid diamondback moth (Plutella xylostella L.) genome assembly resolves 31 chromosomes and identifies a diamide resistance mutation.</title>
        <authorList>
            <person name="Ward C.M."/>
            <person name="Perry K.D."/>
            <person name="Baker G."/>
            <person name="Powis K."/>
            <person name="Heckel D.G."/>
            <person name="Baxter S.W."/>
        </authorList>
    </citation>
    <scope>NUCLEOTIDE SEQUENCE [LARGE SCALE GENOMIC DNA]</scope>
    <source>
        <strain evidence="1 2">LV</strain>
        <tissue evidence="1">Single pupa</tissue>
    </source>
</reference>
<comment type="caution">
    <text evidence="1">The sequence shown here is derived from an EMBL/GenBank/DDBJ whole genome shotgun (WGS) entry which is preliminary data.</text>
</comment>
<dbReference type="EMBL" id="JAHIBW010000014">
    <property type="protein sequence ID" value="KAG7305115.1"/>
    <property type="molecule type" value="Genomic_DNA"/>
</dbReference>
<gene>
    <name evidence="1" type="ORF">JYU34_010584</name>
</gene>
<dbReference type="Proteomes" id="UP000823941">
    <property type="component" value="Chromosome 14"/>
</dbReference>
<organism evidence="1 2">
    <name type="scientific">Plutella xylostella</name>
    <name type="common">Diamondback moth</name>
    <name type="synonym">Plutella maculipennis</name>
    <dbReference type="NCBI Taxonomy" id="51655"/>
    <lineage>
        <taxon>Eukaryota</taxon>
        <taxon>Metazoa</taxon>
        <taxon>Ecdysozoa</taxon>
        <taxon>Arthropoda</taxon>
        <taxon>Hexapoda</taxon>
        <taxon>Insecta</taxon>
        <taxon>Pterygota</taxon>
        <taxon>Neoptera</taxon>
        <taxon>Endopterygota</taxon>
        <taxon>Lepidoptera</taxon>
        <taxon>Glossata</taxon>
        <taxon>Ditrysia</taxon>
        <taxon>Yponomeutoidea</taxon>
        <taxon>Plutellidae</taxon>
        <taxon>Plutella</taxon>
    </lineage>
</organism>
<accession>A0ABQ7QJY8</accession>
<evidence type="ECO:0000313" key="1">
    <source>
        <dbReference type="EMBL" id="KAG7305115.1"/>
    </source>
</evidence>
<name>A0ABQ7QJY8_PLUXY</name>
<protein>
    <submittedName>
        <fullName evidence="1">Uncharacterized protein</fullName>
    </submittedName>
</protein>
<evidence type="ECO:0000313" key="2">
    <source>
        <dbReference type="Proteomes" id="UP000823941"/>
    </source>
</evidence>
<sequence length="65" mass="7356">MDHYLTTYRKDYLWPHLPGSGGGQSGDGHGVADSWVLCWTLSCIPPKWEPVQKHRRHATINLTPS</sequence>